<dbReference type="InParanoid" id="C3ZL71"/>
<organism>
    <name type="scientific">Branchiostoma floridae</name>
    <name type="common">Florida lancelet</name>
    <name type="synonym">Amphioxus</name>
    <dbReference type="NCBI Taxonomy" id="7739"/>
    <lineage>
        <taxon>Eukaryota</taxon>
        <taxon>Metazoa</taxon>
        <taxon>Chordata</taxon>
        <taxon>Cephalochordata</taxon>
        <taxon>Leptocardii</taxon>
        <taxon>Amphioxiformes</taxon>
        <taxon>Branchiostomatidae</taxon>
        <taxon>Branchiostoma</taxon>
    </lineage>
</organism>
<gene>
    <name evidence="1" type="ORF">BRAFLDRAFT_78156</name>
</gene>
<protein>
    <submittedName>
        <fullName evidence="1">Uncharacterized protein</fullName>
    </submittedName>
</protein>
<dbReference type="AlphaFoldDB" id="C3ZL71"/>
<proteinExistence type="predicted"/>
<name>C3ZL71_BRAFL</name>
<evidence type="ECO:0000313" key="1">
    <source>
        <dbReference type="EMBL" id="EEN46753.1"/>
    </source>
</evidence>
<accession>C3ZL71</accession>
<reference evidence="1" key="1">
    <citation type="journal article" date="2008" name="Nature">
        <title>The amphioxus genome and the evolution of the chordate karyotype.</title>
        <authorList>
            <consortium name="US DOE Joint Genome Institute (JGI-PGF)"/>
            <person name="Putnam N.H."/>
            <person name="Butts T."/>
            <person name="Ferrier D.E.K."/>
            <person name="Furlong R.F."/>
            <person name="Hellsten U."/>
            <person name="Kawashima T."/>
            <person name="Robinson-Rechavi M."/>
            <person name="Shoguchi E."/>
            <person name="Terry A."/>
            <person name="Yu J.-K."/>
            <person name="Benito-Gutierrez E.L."/>
            <person name="Dubchak I."/>
            <person name="Garcia-Fernandez J."/>
            <person name="Gibson-Brown J.J."/>
            <person name="Grigoriev I.V."/>
            <person name="Horton A.C."/>
            <person name="de Jong P.J."/>
            <person name="Jurka J."/>
            <person name="Kapitonov V.V."/>
            <person name="Kohara Y."/>
            <person name="Kuroki Y."/>
            <person name="Lindquist E."/>
            <person name="Lucas S."/>
            <person name="Osoegawa K."/>
            <person name="Pennacchio L.A."/>
            <person name="Salamov A.A."/>
            <person name="Satou Y."/>
            <person name="Sauka-Spengler T."/>
            <person name="Schmutz J."/>
            <person name="Shin-I T."/>
            <person name="Toyoda A."/>
            <person name="Bronner-Fraser M."/>
            <person name="Fujiyama A."/>
            <person name="Holland L.Z."/>
            <person name="Holland P.W.H."/>
            <person name="Satoh N."/>
            <person name="Rokhsar D.S."/>
        </authorList>
    </citation>
    <scope>NUCLEOTIDE SEQUENCE [LARGE SCALE GENOMIC DNA]</scope>
    <source>
        <strain evidence="1">S238N-H82</strain>
        <tissue evidence="1">Testes</tissue>
    </source>
</reference>
<dbReference type="EMBL" id="GG666640">
    <property type="protein sequence ID" value="EEN46753.1"/>
    <property type="molecule type" value="Genomic_DNA"/>
</dbReference>
<sequence>MLTFVTTFFDGDPEDDRRDSDCRDCCDSLQKELWKLFSRAPSRARAVLTSGRESTAEVETAQVVTGRTSRCGAVIGQNKSQDDRRDSDCRDCCDSLQKELWKLFSRAPSRARAVLTSGREWTAEKTTEGTAIAATAVILCRRNFGNCFPALPAALVLFSRQDGSRLLRWKLRKSSPVGPVDVGL</sequence>